<evidence type="ECO:0000313" key="3">
    <source>
        <dbReference type="Proteomes" id="UP000002214"/>
    </source>
</evidence>
<evidence type="ECO:0000313" key="2">
    <source>
        <dbReference type="EMBL" id="ACJ79292.1"/>
    </source>
</evidence>
<evidence type="ECO:0000256" key="1">
    <source>
        <dbReference type="SAM" id="Coils"/>
    </source>
</evidence>
<dbReference type="InterPro" id="IPR036390">
    <property type="entry name" value="WH_DNA-bd_sf"/>
</dbReference>
<name>B7HW64_BACC7</name>
<dbReference type="EMBL" id="CP001177">
    <property type="protein sequence ID" value="ACJ79292.1"/>
    <property type="molecule type" value="Genomic_DNA"/>
</dbReference>
<dbReference type="KEGG" id="bcr:BCAH187_A5297"/>
<dbReference type="Gene3D" id="1.10.10.10">
    <property type="entry name" value="Winged helix-like DNA-binding domain superfamily/Winged helix DNA-binding domain"/>
    <property type="match status" value="1"/>
</dbReference>
<accession>B7HW64</accession>
<dbReference type="InterPro" id="IPR036388">
    <property type="entry name" value="WH-like_DNA-bd_sf"/>
</dbReference>
<proteinExistence type="predicted"/>
<dbReference type="Proteomes" id="UP000002214">
    <property type="component" value="Chromosome"/>
</dbReference>
<sequence>MGLREYVNEETGELFFSKRDVIEQKEREERQRQGYKDKLAREAAKSREDKREFLKVINDRMNAINKDISLLDAGLLFKLALNLRLGNGSRLVTGKRDAQGRLKPLKQSDMQRLLGKSTNGVKKAIGRLEALGVVHREGEGRRSVFYVDESLISIGKSEEAKPFTKVYRVYAKEKLDELTDNEAGLLLKATAYVNHKFLMLTHDPTEQDVDKAKPLRIKEAAALLGVEESHFSVLLSGLKRKGAVATFDTGTKGKAILIHPYLCDRGNDKGEVASLVTNYFRISFN</sequence>
<dbReference type="AlphaFoldDB" id="B7HW64"/>
<organism evidence="2 3">
    <name type="scientific">Bacillus cereus (strain AH187)</name>
    <dbReference type="NCBI Taxonomy" id="405534"/>
    <lineage>
        <taxon>Bacteria</taxon>
        <taxon>Bacillati</taxon>
        <taxon>Bacillota</taxon>
        <taxon>Bacilli</taxon>
        <taxon>Bacillales</taxon>
        <taxon>Bacillaceae</taxon>
        <taxon>Bacillus</taxon>
        <taxon>Bacillus cereus group</taxon>
    </lineage>
</organism>
<gene>
    <name evidence="2" type="ordered locus">BCAH187_A5297</name>
</gene>
<reference evidence="2 3" key="1">
    <citation type="submission" date="2008-10" db="EMBL/GenBank/DDBJ databases">
        <title>Genome sequence of Bacillus cereus AH187.</title>
        <authorList>
            <person name="Dodson R.J."/>
            <person name="Durkin A.S."/>
            <person name="Rosovitz M.J."/>
            <person name="Rasko D.A."/>
            <person name="Kolsto A.B."/>
            <person name="Okstad O.A."/>
            <person name="Ravel J."/>
            <person name="Sutton G."/>
        </authorList>
    </citation>
    <scope>NUCLEOTIDE SEQUENCE [LARGE SCALE GENOMIC DNA]</scope>
    <source>
        <strain evidence="2 3">AH187</strain>
    </source>
</reference>
<keyword evidence="1" id="KW-0175">Coiled coil</keyword>
<dbReference type="SUPFAM" id="SSF46785">
    <property type="entry name" value="Winged helix' DNA-binding domain"/>
    <property type="match status" value="1"/>
</dbReference>
<dbReference type="HOGENOM" id="CLU_072261_0_0_9"/>
<feature type="coiled-coil region" evidence="1">
    <location>
        <begin position="18"/>
        <end position="45"/>
    </location>
</feature>
<protein>
    <submittedName>
        <fullName evidence="2">Uncharacterized protein</fullName>
    </submittedName>
</protein>